<dbReference type="EMBL" id="BSUZ01000001">
    <property type="protein sequence ID" value="GMA84948.1"/>
    <property type="molecule type" value="Genomic_DNA"/>
</dbReference>
<gene>
    <name evidence="1" type="ORF">GCM10025868_01980</name>
</gene>
<reference evidence="2" key="1">
    <citation type="journal article" date="2019" name="Int. J. Syst. Evol. Microbiol.">
        <title>The Global Catalogue of Microorganisms (GCM) 10K type strain sequencing project: providing services to taxonomists for standard genome sequencing and annotation.</title>
        <authorList>
            <consortium name="The Broad Institute Genomics Platform"/>
            <consortium name="The Broad Institute Genome Sequencing Center for Infectious Disease"/>
            <person name="Wu L."/>
            <person name="Ma J."/>
        </authorList>
    </citation>
    <scope>NUCLEOTIDE SEQUENCE [LARGE SCALE GENOMIC DNA]</scope>
    <source>
        <strain evidence="2">NBRC 108730</strain>
    </source>
</reference>
<comment type="caution">
    <text evidence="1">The sequence shown here is derived from an EMBL/GenBank/DDBJ whole genome shotgun (WGS) entry which is preliminary data.</text>
</comment>
<evidence type="ECO:0000313" key="2">
    <source>
        <dbReference type="Proteomes" id="UP001157017"/>
    </source>
</evidence>
<evidence type="ECO:0000313" key="1">
    <source>
        <dbReference type="EMBL" id="GMA84948.1"/>
    </source>
</evidence>
<accession>A0ABQ6JBV9</accession>
<protein>
    <recommendedName>
        <fullName evidence="3">N-acetyltransferase domain-containing protein</fullName>
    </recommendedName>
</protein>
<organism evidence="1 2">
    <name type="scientific">Angustibacter aerolatus</name>
    <dbReference type="NCBI Taxonomy" id="1162965"/>
    <lineage>
        <taxon>Bacteria</taxon>
        <taxon>Bacillati</taxon>
        <taxon>Actinomycetota</taxon>
        <taxon>Actinomycetes</taxon>
        <taxon>Kineosporiales</taxon>
        <taxon>Kineosporiaceae</taxon>
    </lineage>
</organism>
<proteinExistence type="predicted"/>
<evidence type="ECO:0008006" key="3">
    <source>
        <dbReference type="Google" id="ProtNLM"/>
    </source>
</evidence>
<keyword evidence="2" id="KW-1185">Reference proteome</keyword>
<dbReference type="Proteomes" id="UP001157017">
    <property type="component" value="Unassembled WGS sequence"/>
</dbReference>
<sequence length="43" mass="5113">MVVVTQAANERSLHLLRRNGFTERERFEEFGEEQVLAQRPLRV</sequence>
<name>A0ABQ6JBV9_9ACTN</name>